<accession>A0AAD1XHJ1</accession>
<evidence type="ECO:0000256" key="1">
    <source>
        <dbReference type="ARBA" id="ARBA00007197"/>
    </source>
</evidence>
<evidence type="ECO:0000259" key="5">
    <source>
        <dbReference type="Pfam" id="PF00542"/>
    </source>
</evidence>
<comment type="similarity">
    <text evidence="1">Belongs to the bacterial ribosomal protein bL12 family.</text>
</comment>
<sequence length="263" mass="29884">MFSRRLAGASSLHLAKRPHFTCKPVRMFSGEEASEEARPELTEEQKERYRTTWGLKFDDSCIQQEKEWEEIAEETNKRQMEHLKEELSDYQMKRVEFVADKFVVLTAFEQRYLAALIQKRVARVAGINPLKLNMDWPSVKMDSDGTWPPLNPDWFKQQDIMEHMGSIMGGAGGGAEPAEEEEAADTGSETKEKDTFDVELSGFDAKSKIKLIKEIRGIFSLGLKEAKETVEGAPLWLKKGLKKEEADELVEKLTALGAELKIV</sequence>
<reference evidence="6" key="1">
    <citation type="submission" date="2023-07" db="EMBL/GenBank/DDBJ databases">
        <authorList>
            <consortium name="AG Swart"/>
            <person name="Singh M."/>
            <person name="Singh A."/>
            <person name="Seah K."/>
            <person name="Emmerich C."/>
        </authorList>
    </citation>
    <scope>NUCLEOTIDE SEQUENCE</scope>
    <source>
        <strain evidence="6">DP1</strain>
    </source>
</reference>
<feature type="domain" description="Large ribosomal subunit protein bL12 C-terminal" evidence="5">
    <location>
        <begin position="196"/>
        <end position="262"/>
    </location>
</feature>
<dbReference type="Pfam" id="PF00542">
    <property type="entry name" value="Ribosomal_L12"/>
    <property type="match status" value="1"/>
</dbReference>
<evidence type="ECO:0000256" key="4">
    <source>
        <dbReference type="SAM" id="MobiDB-lite"/>
    </source>
</evidence>
<dbReference type="InterPro" id="IPR000206">
    <property type="entry name" value="Ribosomal_bL12"/>
</dbReference>
<dbReference type="FunFam" id="3.30.1390.10:FF:000001">
    <property type="entry name" value="50S ribosomal protein L7/L12"/>
    <property type="match status" value="1"/>
</dbReference>
<dbReference type="CDD" id="cd00387">
    <property type="entry name" value="Ribosomal_L7_L12"/>
    <property type="match status" value="1"/>
</dbReference>
<gene>
    <name evidence="6" type="ORF">ECRASSUSDP1_LOCUS14141</name>
</gene>
<proteinExistence type="inferred from homology"/>
<keyword evidence="2" id="KW-0689">Ribosomal protein</keyword>
<dbReference type="InterPro" id="IPR014719">
    <property type="entry name" value="Ribosomal_bL12_C/ClpS-like"/>
</dbReference>
<evidence type="ECO:0000313" key="7">
    <source>
        <dbReference type="Proteomes" id="UP001295684"/>
    </source>
</evidence>
<keyword evidence="3" id="KW-0687">Ribonucleoprotein</keyword>
<dbReference type="GO" id="GO:0006412">
    <property type="term" value="P:translation"/>
    <property type="evidence" value="ECO:0007669"/>
    <property type="project" value="InterPro"/>
</dbReference>
<name>A0AAD1XHJ1_EUPCR</name>
<dbReference type="GO" id="GO:0005840">
    <property type="term" value="C:ribosome"/>
    <property type="evidence" value="ECO:0007669"/>
    <property type="project" value="UniProtKB-KW"/>
</dbReference>
<dbReference type="PANTHER" id="PTHR45987">
    <property type="entry name" value="39S RIBOSOMAL PROTEIN L12"/>
    <property type="match status" value="1"/>
</dbReference>
<evidence type="ECO:0000313" key="6">
    <source>
        <dbReference type="EMBL" id="CAI2372807.1"/>
    </source>
</evidence>
<dbReference type="InterPro" id="IPR013823">
    <property type="entry name" value="Ribosomal_bL12_C"/>
</dbReference>
<dbReference type="SUPFAM" id="SSF54736">
    <property type="entry name" value="ClpS-like"/>
    <property type="match status" value="1"/>
</dbReference>
<dbReference type="PANTHER" id="PTHR45987:SF4">
    <property type="entry name" value="LARGE RIBOSOMAL SUBUNIT PROTEIN BL12M"/>
    <property type="match status" value="1"/>
</dbReference>
<dbReference type="GO" id="GO:0003735">
    <property type="term" value="F:structural constituent of ribosome"/>
    <property type="evidence" value="ECO:0007669"/>
    <property type="project" value="InterPro"/>
</dbReference>
<evidence type="ECO:0000256" key="3">
    <source>
        <dbReference type="ARBA" id="ARBA00023274"/>
    </source>
</evidence>
<dbReference type="GO" id="GO:0003729">
    <property type="term" value="F:mRNA binding"/>
    <property type="evidence" value="ECO:0007669"/>
    <property type="project" value="TreeGrafter"/>
</dbReference>
<dbReference type="AlphaFoldDB" id="A0AAD1XHJ1"/>
<dbReference type="Proteomes" id="UP001295684">
    <property type="component" value="Unassembled WGS sequence"/>
</dbReference>
<dbReference type="GO" id="GO:1990904">
    <property type="term" value="C:ribonucleoprotein complex"/>
    <property type="evidence" value="ECO:0007669"/>
    <property type="project" value="UniProtKB-KW"/>
</dbReference>
<feature type="region of interest" description="Disordered" evidence="4">
    <location>
        <begin position="170"/>
        <end position="192"/>
    </location>
</feature>
<evidence type="ECO:0000256" key="2">
    <source>
        <dbReference type="ARBA" id="ARBA00022980"/>
    </source>
</evidence>
<comment type="caution">
    <text evidence="6">The sequence shown here is derived from an EMBL/GenBank/DDBJ whole genome shotgun (WGS) entry which is preliminary data.</text>
</comment>
<dbReference type="Gene3D" id="3.30.1390.10">
    <property type="match status" value="1"/>
</dbReference>
<organism evidence="6 7">
    <name type="scientific">Euplotes crassus</name>
    <dbReference type="NCBI Taxonomy" id="5936"/>
    <lineage>
        <taxon>Eukaryota</taxon>
        <taxon>Sar</taxon>
        <taxon>Alveolata</taxon>
        <taxon>Ciliophora</taxon>
        <taxon>Intramacronucleata</taxon>
        <taxon>Spirotrichea</taxon>
        <taxon>Hypotrichia</taxon>
        <taxon>Euplotida</taxon>
        <taxon>Euplotidae</taxon>
        <taxon>Moneuplotes</taxon>
    </lineage>
</organism>
<keyword evidence="7" id="KW-1185">Reference proteome</keyword>
<protein>
    <recommendedName>
        <fullName evidence="5">Large ribosomal subunit protein bL12 C-terminal domain-containing protein</fullName>
    </recommendedName>
</protein>
<dbReference type="EMBL" id="CAMPGE010014115">
    <property type="protein sequence ID" value="CAI2372807.1"/>
    <property type="molecule type" value="Genomic_DNA"/>
</dbReference>